<dbReference type="AlphaFoldDB" id="A0A5C6TED2"/>
<feature type="compositionally biased region" description="Basic and acidic residues" evidence="1">
    <location>
        <begin position="1"/>
        <end position="10"/>
    </location>
</feature>
<gene>
    <name evidence="2" type="ORF">FocTR4_00005405</name>
</gene>
<sequence length="111" mass="13151">MEPIRGERGDPTPTLRTLGSRFSKKKTHKSSPRVSIRYSRRLNSRRHYHGKKTIVVSEFVLFLDIIIEGIRRQAKTEDVFNFALTEDNVTLQWTYQREQRSNSRLTKSRED</sequence>
<organism evidence="2 3">
    <name type="scientific">Fusarium oxysporum f. sp. cubense</name>
    <dbReference type="NCBI Taxonomy" id="61366"/>
    <lineage>
        <taxon>Eukaryota</taxon>
        <taxon>Fungi</taxon>
        <taxon>Dikarya</taxon>
        <taxon>Ascomycota</taxon>
        <taxon>Pezizomycotina</taxon>
        <taxon>Sordariomycetes</taxon>
        <taxon>Hypocreomycetidae</taxon>
        <taxon>Hypocreales</taxon>
        <taxon>Nectriaceae</taxon>
        <taxon>Fusarium</taxon>
        <taxon>Fusarium oxysporum species complex</taxon>
    </lineage>
</organism>
<accession>A0A5C6TED2</accession>
<comment type="caution">
    <text evidence="2">The sequence shown here is derived from an EMBL/GenBank/DDBJ whole genome shotgun (WGS) entry which is preliminary data.</text>
</comment>
<evidence type="ECO:0000313" key="2">
    <source>
        <dbReference type="EMBL" id="TXC09227.1"/>
    </source>
</evidence>
<feature type="region of interest" description="Disordered" evidence="1">
    <location>
        <begin position="1"/>
        <end position="38"/>
    </location>
</feature>
<dbReference type="EMBL" id="VMNF01000004">
    <property type="protein sequence ID" value="TXC09227.1"/>
    <property type="molecule type" value="Genomic_DNA"/>
</dbReference>
<proteinExistence type="predicted"/>
<protein>
    <submittedName>
        <fullName evidence="2">Uncharacterized protein</fullName>
    </submittedName>
</protein>
<dbReference type="Proteomes" id="UP000321331">
    <property type="component" value="Unassembled WGS sequence"/>
</dbReference>
<name>A0A5C6TED2_FUSOC</name>
<feature type="compositionally biased region" description="Basic residues" evidence="1">
    <location>
        <begin position="22"/>
        <end position="31"/>
    </location>
</feature>
<evidence type="ECO:0000313" key="3">
    <source>
        <dbReference type="Proteomes" id="UP000321331"/>
    </source>
</evidence>
<reference evidence="2 3" key="1">
    <citation type="submission" date="2019-07" db="EMBL/GenBank/DDBJ databases">
        <title>The First High-Quality Draft Genome Sequence of the Causal Agent of the Current Panama Disease Epidemic.</title>
        <authorList>
            <person name="Warmington R.J."/>
            <person name="Kay W."/>
            <person name="Jeffries A."/>
            <person name="Bebber D."/>
            <person name="Moore K."/>
            <person name="Studholme D.J."/>
        </authorList>
    </citation>
    <scope>NUCLEOTIDE SEQUENCE [LARGE SCALE GENOMIC DNA]</scope>
    <source>
        <strain evidence="2 3">TR4</strain>
    </source>
</reference>
<evidence type="ECO:0000256" key="1">
    <source>
        <dbReference type="SAM" id="MobiDB-lite"/>
    </source>
</evidence>